<feature type="domain" description="Nudix hydrolase" evidence="7">
    <location>
        <begin position="72"/>
        <end position="272"/>
    </location>
</feature>
<dbReference type="SUPFAM" id="SSF55811">
    <property type="entry name" value="Nudix"/>
    <property type="match status" value="1"/>
</dbReference>
<evidence type="ECO:0000256" key="2">
    <source>
        <dbReference type="ARBA" id="ARBA00001946"/>
    </source>
</evidence>
<dbReference type="EMBL" id="CDHN01000002">
    <property type="protein sequence ID" value="CEJ89232.1"/>
    <property type="molecule type" value="Genomic_DNA"/>
</dbReference>
<dbReference type="STRING" id="1531966.A0A0A1THX2"/>
<dbReference type="HOGENOM" id="CLU_018689_0_0_1"/>
<dbReference type="PANTHER" id="PTHR12318">
    <property type="entry name" value="TESTOSTERONE-REGULATED PROTEIN RP2"/>
    <property type="match status" value="1"/>
</dbReference>
<comment type="cofactor">
    <cofactor evidence="2">
        <name>Mg(2+)</name>
        <dbReference type="ChEBI" id="CHEBI:18420"/>
    </cofactor>
</comment>
<dbReference type="GO" id="GO:0016818">
    <property type="term" value="F:hydrolase activity, acting on acid anhydrides, in phosphorus-containing anhydrides"/>
    <property type="evidence" value="ECO:0007669"/>
    <property type="project" value="InterPro"/>
</dbReference>
<evidence type="ECO:0000313" key="9">
    <source>
        <dbReference type="Proteomes" id="UP000039046"/>
    </source>
</evidence>
<dbReference type="CDD" id="cd18870">
    <property type="entry name" value="NUDIX_AcylCoAdiphos_Nudt19"/>
    <property type="match status" value="1"/>
</dbReference>
<evidence type="ECO:0000256" key="6">
    <source>
        <dbReference type="ARBA" id="ARBA00023211"/>
    </source>
</evidence>
<dbReference type="PANTHER" id="PTHR12318:SF0">
    <property type="entry name" value="ACYL-COENZYME A DIPHOSPHATASE NUDT19"/>
    <property type="match status" value="1"/>
</dbReference>
<evidence type="ECO:0000256" key="1">
    <source>
        <dbReference type="ARBA" id="ARBA00001936"/>
    </source>
</evidence>
<keyword evidence="6" id="KW-0464">Manganese</keyword>
<dbReference type="Proteomes" id="UP000039046">
    <property type="component" value="Unassembled WGS sequence"/>
</dbReference>
<dbReference type="PROSITE" id="PS51462">
    <property type="entry name" value="NUDIX"/>
    <property type="match status" value="1"/>
</dbReference>
<evidence type="ECO:0000256" key="4">
    <source>
        <dbReference type="ARBA" id="ARBA00022801"/>
    </source>
</evidence>
<dbReference type="InterPro" id="IPR015797">
    <property type="entry name" value="NUDIX_hydrolase-like_dom_sf"/>
</dbReference>
<evidence type="ECO:0000313" key="8">
    <source>
        <dbReference type="EMBL" id="CEJ89232.1"/>
    </source>
</evidence>
<evidence type="ECO:0000256" key="3">
    <source>
        <dbReference type="ARBA" id="ARBA00022723"/>
    </source>
</evidence>
<evidence type="ECO:0000259" key="7">
    <source>
        <dbReference type="PROSITE" id="PS51462"/>
    </source>
</evidence>
<dbReference type="InterPro" id="IPR039121">
    <property type="entry name" value="NUDT19"/>
</dbReference>
<reference evidence="8 9" key="1">
    <citation type="journal article" date="2015" name="Genome Announc.">
        <title>Draft Genome Sequence and Gene Annotation of the Entomopathogenic Fungus Verticillium hemipterigenum.</title>
        <authorList>
            <person name="Horn F."/>
            <person name="Habel A."/>
            <person name="Scharf D.H."/>
            <person name="Dworschak J."/>
            <person name="Brakhage A.A."/>
            <person name="Guthke R."/>
            <person name="Hertweck C."/>
            <person name="Linde J."/>
        </authorList>
    </citation>
    <scope>NUCLEOTIDE SEQUENCE [LARGE SCALE GENOMIC DNA]</scope>
</reference>
<keyword evidence="9" id="KW-1185">Reference proteome</keyword>
<dbReference type="GO" id="GO:0005739">
    <property type="term" value="C:mitochondrion"/>
    <property type="evidence" value="ECO:0007669"/>
    <property type="project" value="TreeGrafter"/>
</dbReference>
<gene>
    <name evidence="8" type="ORF">VHEMI05087</name>
</gene>
<protein>
    <recommendedName>
        <fullName evidence="7">Nudix hydrolase domain-containing protein</fullName>
    </recommendedName>
</protein>
<sequence length="403" mass="44337">MLPSISFAAKRLTARSVVQPVAAQFSRSNHFNSLSSLFAARPSITSATSFGPRIMSVPASHYAAKGQDGPAPARPSSSVVLLSPSNDVLLLHRVQTSSSFASAHVFPGGNVDPFHDGEAPPIGDPKRHEDSEVYRMCAIRETFEETGILLAKKDGKLIDVPEKVREETRKLVHGNKIKFGDWVKSLGAEPDTAGLLPFTRWITPLPMPKRFTTQMYLYMLPLTRGSNVPSKMLIPTADGGVEHTAALFGSPAEFLRQSLNKSIVLFPPQVYLLDIVAKFTGGKMGALEEETRRFMNQRRKLTAYLKKTPTVDTEKGKEHPTANISWGDKVMSPVHLLVRESDKRVVLALEKPGLELKGTDRGGDYERVVLVNFGKGGPTNVEVRLREDVLEEERKNGGDKSKL</sequence>
<evidence type="ECO:0000256" key="5">
    <source>
        <dbReference type="ARBA" id="ARBA00022842"/>
    </source>
</evidence>
<dbReference type="InterPro" id="IPR000086">
    <property type="entry name" value="NUDIX_hydrolase_dom"/>
</dbReference>
<dbReference type="Pfam" id="PF00293">
    <property type="entry name" value="NUDIX"/>
    <property type="match status" value="1"/>
</dbReference>
<dbReference type="Gene3D" id="3.90.79.10">
    <property type="entry name" value="Nucleoside Triphosphate Pyrophosphohydrolase"/>
    <property type="match status" value="1"/>
</dbReference>
<proteinExistence type="predicted"/>
<accession>A0A0A1THX2</accession>
<dbReference type="OrthoDB" id="1695362at2759"/>
<dbReference type="AlphaFoldDB" id="A0A0A1THX2"/>
<keyword evidence="5" id="KW-0460">Magnesium</keyword>
<name>A0A0A1THX2_9HYPO</name>
<keyword evidence="4" id="KW-0378">Hydrolase</keyword>
<keyword evidence="3" id="KW-0479">Metal-binding</keyword>
<comment type="cofactor">
    <cofactor evidence="1">
        <name>Mn(2+)</name>
        <dbReference type="ChEBI" id="CHEBI:29035"/>
    </cofactor>
</comment>
<organism evidence="8 9">
    <name type="scientific">[Torrubiella] hemipterigena</name>
    <dbReference type="NCBI Taxonomy" id="1531966"/>
    <lineage>
        <taxon>Eukaryota</taxon>
        <taxon>Fungi</taxon>
        <taxon>Dikarya</taxon>
        <taxon>Ascomycota</taxon>
        <taxon>Pezizomycotina</taxon>
        <taxon>Sordariomycetes</taxon>
        <taxon>Hypocreomycetidae</taxon>
        <taxon>Hypocreales</taxon>
        <taxon>Clavicipitaceae</taxon>
        <taxon>Clavicipitaceae incertae sedis</taxon>
        <taxon>'Torrubiella' clade</taxon>
    </lineage>
</organism>
<dbReference type="GO" id="GO:0046872">
    <property type="term" value="F:metal ion binding"/>
    <property type="evidence" value="ECO:0007669"/>
    <property type="project" value="UniProtKB-KW"/>
</dbReference>